<evidence type="ECO:0000313" key="4">
    <source>
        <dbReference type="Proteomes" id="UP000238916"/>
    </source>
</evidence>
<feature type="domain" description="DUF4073" evidence="2">
    <location>
        <begin position="1648"/>
        <end position="1704"/>
    </location>
</feature>
<dbReference type="OrthoDB" id="3268939at2"/>
<organism evidence="3 4">
    <name type="scientific">Candidatus Desulfosporosinus infrequens</name>
    <dbReference type="NCBI Taxonomy" id="2043169"/>
    <lineage>
        <taxon>Bacteria</taxon>
        <taxon>Bacillati</taxon>
        <taxon>Bacillota</taxon>
        <taxon>Clostridia</taxon>
        <taxon>Eubacteriales</taxon>
        <taxon>Desulfitobacteriaceae</taxon>
        <taxon>Desulfosporosinus</taxon>
    </lineage>
</organism>
<reference evidence="4" key="1">
    <citation type="submission" date="2018-02" db="EMBL/GenBank/DDBJ databases">
        <authorList>
            <person name="Hausmann B."/>
        </authorList>
    </citation>
    <scope>NUCLEOTIDE SEQUENCE [LARGE SCALE GENOMIC DNA]</scope>
    <source>
        <strain evidence="4">Peat soil MAG SbF1</strain>
    </source>
</reference>
<gene>
    <name evidence="3" type="ORF">SBF1_730011</name>
</gene>
<evidence type="ECO:0000313" key="3">
    <source>
        <dbReference type="EMBL" id="SPF54051.1"/>
    </source>
</evidence>
<accession>A0A2U3LQ41</accession>
<dbReference type="Pfam" id="PF13285">
    <property type="entry name" value="DUF4073"/>
    <property type="match status" value="6"/>
</dbReference>
<sequence>MKKNTTNKTLATLAIAGMALTMVPFNAFADTGVTTARLFGSDRVGTSVAVADAGWTTATTAILAPAADTNLVDALAAAPLAGKTAPILLTDNNTLTSTTQAELVKLGVKMVYVVGAINQTVVDQVNAMSGVSAVVLKGADRIGTATAISAKLTAPAGSFVVGYGALADALSVASYAAANNYSILVANPDGSLPASEAAYQGSNVYIVGGPTLVADIPGAIRLFGADRFATNQIVLSALTYKYDHVYVANGTDAHLVDSLVASSLAAESGAPIVLTDTMGDGSAASSSVKVKLPANAVVTALGGSTVVPDAVVAQITNGAGVSVLPPVVGPVTISPLTIVGQLVGTGALSSPAVALINNGVTVSSVVSGASATNANITYLVSTSNNITAKDTNGNTLVATTLNSPIIVGNDTFSASYTVPTDANGNVKAVFSSTASSQQSFNVVVEAPFSNNGQPVMSNEASVEWGVPGTTVLSPVYTSSNPDGLNFSTAGAMKGLVPVVATMLPAPGSTTPVSGQPIKFTMTQTGGTANANAYFTDAAGMNMVSSGAAVGNGGSSTTVIYVVNTDANGQALVYINSNLPTTNGLADPGASMKVSVNAQLVNGGGSTNSGNYQWRAVAQATRIGNVSPSAMLNPTGVTEGTTLVATNAETATSGSQMTISGTVQDSAGNPVSNATVAVQDYDVVNGASNNVQNDAYVVNGTTTLFSAVNYPVVTTDSNGNFSVVVTANVPVTQSVLDSVTKYYAYYVPPTIAVTTGQSLPTTVTPLTFVGNSNNGDFIDLVWQQGQTVQSVGVSHTSLMPNYATLSAVPQTTSFSNVVGSDEQMYVAGYNQNGTIIAPASGNQFDGYALTYDITAPSGVYFDLLGSVTLPTMTTTTGTYGIGEIKAHYTQTGGFVVDSATYNDPNLTSATAALLAGTNPYATAYDGSGQLNFYLQSNNTSAVISSGTAGSVNVNISAYSNSAVTLDLNHAQGSAAGMINAAFTASNTIGSLGVAADPTGFNQYIPLLDGNAAPGSTVTIAGVAIPGNNAYDPSRNASFVAAPFNSYPALSTVPSQGLTMNMSTSLNGVISNVDGYTLTTMPNNVSVNVNSVGEVSVNNVKLWTAQPGYKVVGYMPSATSGSVTLIEENRSTLTSFIGVNVLSAGSAGSQVATWTLPSSSLPGNFEEFLGFNVSATGQLQPMVASYFKNNGNSFAPYSTEVSSITAGVFNPVELAQVYASDKYSENPVVTVSNSLNSKTATITENFTAAMGGLVAIQANPSSVNSVLGGTQNITLTAEDSYGNPIANQTIYLGPGTTGLWLTQVNGITIMGSVNMGTTSSTSMQTVNTPVPLFNVANPPAYTSASISGITAYNLNTANPVIALQTGSSGTVSLTLADGNVMYVANNATATISNSYTVDPGTSITGQTINLYSNSALTAKLGSVLVNWGSSGHSGGSGSSNVGLTGISPLNTIGGTAQVGVVLTAGALTPAAATVTYQWQTCDTVGGTYANISGATLSTYTPAAGDLGKYIQVVATGIGGYSGTVTSAAVAVVAAPAPITAVNVTGVVAPVTGAAPMAVGALTAGATTYTKTSITWLNSDGTPATLKGGNFNATSIYKASIVLTSSVGNKFPVGGLTPTVNTGIVGAGTVGGGDVSGNTLTFLVSFPATVVAPAAPSVTADDANNVIVGANATLEYSTNAGASYTAYNTTTVPTFVGNQTVLVRVAANATTGAPAGAVTTLTFTTNPVAPAVAPSVTADDANNVIVGANATLEYSTNAGVSYTAYNTTTVPTFAGNQTVLVRVAANVTTGAPAGVVTILTFTTNPVAPAAPAVTADDANNVIVGADGTMEYSTNAGTNYTAYNPTAAPIFAGNQSVLVRVAADTTLGAPVGAVTTLTFTTNPVAPAAPAVTADDANNVIVGADGTMEYSTNAGTNYTAYNPTAAPTFVGNQSVLVRVAANATLGAPAGAVTTLTFTTNPVAPAAPAVTADDANNVIIGADASMEYSTNAGTNYTAYNATTAPTFAGNQTVLVRVVADATLGTPAGAVTTLSFTTNPGAPAAPAVNASDANNVIVGADGTMEYSTNAGVSYTTYNVTTAPTFAGNQTVLVRVAANATTGAPAGAVTTLTFTTP</sequence>
<feature type="signal peptide" evidence="1">
    <location>
        <begin position="1"/>
        <end position="29"/>
    </location>
</feature>
<dbReference type="SUPFAM" id="SSF49464">
    <property type="entry name" value="Carboxypeptidase regulatory domain-like"/>
    <property type="match status" value="1"/>
</dbReference>
<dbReference type="Gene3D" id="3.40.50.12090">
    <property type="match status" value="2"/>
</dbReference>
<dbReference type="Gene3D" id="2.60.40.2700">
    <property type="match status" value="1"/>
</dbReference>
<feature type="chain" id="PRO_5015713442" description="DUF4073 domain-containing protein" evidence="1">
    <location>
        <begin position="30"/>
        <end position="2109"/>
    </location>
</feature>
<name>A0A2U3LQ41_9FIRM</name>
<proteinExistence type="predicted"/>
<dbReference type="SUPFAM" id="SSF50939">
    <property type="entry name" value="Sialidases"/>
    <property type="match status" value="1"/>
</dbReference>
<evidence type="ECO:0000256" key="1">
    <source>
        <dbReference type="SAM" id="SignalP"/>
    </source>
</evidence>
<dbReference type="InterPro" id="IPR051922">
    <property type="entry name" value="Bact_Sporulation_Assoc"/>
</dbReference>
<feature type="domain" description="DUF4073" evidence="2">
    <location>
        <begin position="1950"/>
        <end position="2017"/>
    </location>
</feature>
<feature type="domain" description="DUF4073" evidence="2">
    <location>
        <begin position="1797"/>
        <end position="1865"/>
    </location>
</feature>
<dbReference type="InterPro" id="IPR008969">
    <property type="entry name" value="CarboxyPept-like_regulatory"/>
</dbReference>
<dbReference type="InterPro" id="IPR036278">
    <property type="entry name" value="Sialidase_sf"/>
</dbReference>
<feature type="domain" description="DUF4073" evidence="2">
    <location>
        <begin position="1728"/>
        <end position="1786"/>
    </location>
</feature>
<dbReference type="InterPro" id="IPR007253">
    <property type="entry name" value="Cell_wall-bd_2"/>
</dbReference>
<protein>
    <recommendedName>
        <fullName evidence="2">DUF4073 domain-containing protein</fullName>
    </recommendedName>
</protein>
<feature type="domain" description="DUF4073" evidence="2">
    <location>
        <begin position="2036"/>
        <end position="2090"/>
    </location>
</feature>
<dbReference type="Proteomes" id="UP000238916">
    <property type="component" value="Unassembled WGS sequence"/>
</dbReference>
<dbReference type="EMBL" id="OMOF01000701">
    <property type="protein sequence ID" value="SPF54051.1"/>
    <property type="molecule type" value="Genomic_DNA"/>
</dbReference>
<dbReference type="PANTHER" id="PTHR30032:SF8">
    <property type="entry name" value="GERMINATION-SPECIFIC N-ACETYLMURAMOYL-L-ALANINE AMIDASE"/>
    <property type="match status" value="1"/>
</dbReference>
<dbReference type="PANTHER" id="PTHR30032">
    <property type="entry name" value="N-ACETYLMURAMOYL-L-ALANINE AMIDASE-RELATED"/>
    <property type="match status" value="1"/>
</dbReference>
<feature type="domain" description="DUF4073" evidence="2">
    <location>
        <begin position="1873"/>
        <end position="1942"/>
    </location>
</feature>
<keyword evidence="1" id="KW-0732">Signal</keyword>
<dbReference type="Pfam" id="PF04122">
    <property type="entry name" value="CW_binding_2"/>
    <property type="match status" value="3"/>
</dbReference>
<dbReference type="InterPro" id="IPR025142">
    <property type="entry name" value="DUF4073"/>
</dbReference>
<evidence type="ECO:0000259" key="2">
    <source>
        <dbReference type="Pfam" id="PF13285"/>
    </source>
</evidence>